<dbReference type="InterPro" id="IPR050807">
    <property type="entry name" value="TransReg_Diox_bact_type"/>
</dbReference>
<dbReference type="Proteomes" id="UP000396862">
    <property type="component" value="Unassembled WGS sequence"/>
</dbReference>
<organism evidence="4 5">
    <name type="scientific">Prolixibacter denitrificans</name>
    <dbReference type="NCBI Taxonomy" id="1541063"/>
    <lineage>
        <taxon>Bacteria</taxon>
        <taxon>Pseudomonadati</taxon>
        <taxon>Bacteroidota</taxon>
        <taxon>Bacteroidia</taxon>
        <taxon>Marinilabiliales</taxon>
        <taxon>Prolixibacteraceae</taxon>
        <taxon>Prolixibacter</taxon>
    </lineage>
</organism>
<dbReference type="InterPro" id="IPR001387">
    <property type="entry name" value="Cro/C1-type_HTH"/>
</dbReference>
<dbReference type="EMBL" id="PYGC01000002">
    <property type="protein sequence ID" value="PSK84699.1"/>
    <property type="molecule type" value="Genomic_DNA"/>
</dbReference>
<dbReference type="GO" id="GO:0003677">
    <property type="term" value="F:DNA binding"/>
    <property type="evidence" value="ECO:0007669"/>
    <property type="project" value="UniProtKB-KW"/>
</dbReference>
<dbReference type="InterPro" id="IPR014710">
    <property type="entry name" value="RmlC-like_jellyroll"/>
</dbReference>
<proteinExistence type="predicted"/>
<dbReference type="PANTHER" id="PTHR46797:SF19">
    <property type="entry name" value="BLL2473 PROTEIN"/>
    <property type="match status" value="1"/>
</dbReference>
<dbReference type="SUPFAM" id="SSF47413">
    <property type="entry name" value="lambda repressor-like DNA-binding domains"/>
    <property type="match status" value="1"/>
</dbReference>
<accession>A0A2P8CID1</accession>
<dbReference type="PROSITE" id="PS50943">
    <property type="entry name" value="HTH_CROC1"/>
    <property type="match status" value="1"/>
</dbReference>
<dbReference type="Pfam" id="PF07883">
    <property type="entry name" value="Cupin_2"/>
    <property type="match status" value="1"/>
</dbReference>
<dbReference type="InterPro" id="IPR010982">
    <property type="entry name" value="Lambda_DNA-bd_dom_sf"/>
</dbReference>
<evidence type="ECO:0000313" key="4">
    <source>
        <dbReference type="EMBL" id="PSK84699.1"/>
    </source>
</evidence>
<keyword evidence="1" id="KW-0238">DNA-binding</keyword>
<dbReference type="PANTHER" id="PTHR46797">
    <property type="entry name" value="HTH-TYPE TRANSCRIPTIONAL REGULATOR"/>
    <property type="match status" value="1"/>
</dbReference>
<dbReference type="CDD" id="cd02209">
    <property type="entry name" value="cupin_XRE_C"/>
    <property type="match status" value="1"/>
</dbReference>
<keyword evidence="6" id="KW-1185">Reference proteome</keyword>
<dbReference type="SMART" id="SM00530">
    <property type="entry name" value="HTH_XRE"/>
    <property type="match status" value="1"/>
</dbReference>
<dbReference type="Gene3D" id="1.10.260.40">
    <property type="entry name" value="lambda repressor-like DNA-binding domains"/>
    <property type="match status" value="1"/>
</dbReference>
<reference evidence="4 5" key="1">
    <citation type="submission" date="2018-03" db="EMBL/GenBank/DDBJ databases">
        <title>Genomic Encyclopedia of Archaeal and Bacterial Type Strains, Phase II (KMG-II): from individual species to whole genera.</title>
        <authorList>
            <person name="Goeker M."/>
        </authorList>
    </citation>
    <scope>NUCLEOTIDE SEQUENCE [LARGE SCALE GENOMIC DNA]</scope>
    <source>
        <strain evidence="4 5">DSM 27267</strain>
    </source>
</reference>
<dbReference type="RefSeq" id="WP_106541276.1">
    <property type="nucleotide sequence ID" value="NZ_BLAU01000001.1"/>
</dbReference>
<reference evidence="3 6" key="2">
    <citation type="submission" date="2019-10" db="EMBL/GenBank/DDBJ databases">
        <title>Prolixibacter strains distinguished by the presence of nitrate reductase genes were adept at nitrate-dependent anaerobic corrosion of metallic iron and carbon steel.</title>
        <authorList>
            <person name="Iino T."/>
            <person name="Shono N."/>
            <person name="Ito K."/>
            <person name="Nakamura R."/>
            <person name="Sueoka K."/>
            <person name="Harayama S."/>
            <person name="Ohkuma M."/>
        </authorList>
    </citation>
    <scope>NUCLEOTIDE SEQUENCE [LARGE SCALE GENOMIC DNA]</scope>
    <source>
        <strain evidence="3 6">MIC1-1</strain>
    </source>
</reference>
<evidence type="ECO:0000256" key="1">
    <source>
        <dbReference type="ARBA" id="ARBA00023125"/>
    </source>
</evidence>
<dbReference type="GO" id="GO:0003700">
    <property type="term" value="F:DNA-binding transcription factor activity"/>
    <property type="evidence" value="ECO:0007669"/>
    <property type="project" value="TreeGrafter"/>
</dbReference>
<dbReference type="CDD" id="cd00093">
    <property type="entry name" value="HTH_XRE"/>
    <property type="match status" value="1"/>
</dbReference>
<evidence type="ECO:0000313" key="6">
    <source>
        <dbReference type="Proteomes" id="UP000396862"/>
    </source>
</evidence>
<dbReference type="Proteomes" id="UP000240621">
    <property type="component" value="Unassembled WGS sequence"/>
</dbReference>
<dbReference type="Pfam" id="PF01381">
    <property type="entry name" value="HTH_3"/>
    <property type="match status" value="1"/>
</dbReference>
<evidence type="ECO:0000313" key="5">
    <source>
        <dbReference type="Proteomes" id="UP000240621"/>
    </source>
</evidence>
<evidence type="ECO:0000259" key="2">
    <source>
        <dbReference type="PROSITE" id="PS50943"/>
    </source>
</evidence>
<dbReference type="GO" id="GO:0005829">
    <property type="term" value="C:cytosol"/>
    <property type="evidence" value="ECO:0007669"/>
    <property type="project" value="TreeGrafter"/>
</dbReference>
<comment type="caution">
    <text evidence="4">The sequence shown here is derived from an EMBL/GenBank/DDBJ whole genome shotgun (WGS) entry which is preliminary data.</text>
</comment>
<name>A0A2P8CID1_9BACT</name>
<sequence length="191" mass="21351">MTKGKSVGERISNIRQLKDISREELADRCQFTLEVLTKIEEDAVIPSLGHLIKISRVLGVRLGTFLDDADQLGPVISRKGVNKPSASFSNKNSEARVNLDFHALASDKSGRHMEPLIVQIKPSERKDYLLSSHEGEEFIYVLEGEIEVTYGKENHKLAVGDSIYYDSVVEHHIHTHADKPATILAVVYAPY</sequence>
<protein>
    <submittedName>
        <fullName evidence="4">Helix-turn-helix protein</fullName>
    </submittedName>
    <submittedName>
        <fullName evidence="3">Transcriptional regulator</fullName>
    </submittedName>
</protein>
<dbReference type="InterPro" id="IPR013096">
    <property type="entry name" value="Cupin_2"/>
</dbReference>
<gene>
    <name evidence="4" type="ORF">CLV93_102490</name>
    <name evidence="3" type="ORF">JCM18694_11110</name>
</gene>
<dbReference type="InterPro" id="IPR011051">
    <property type="entry name" value="RmlC_Cupin_sf"/>
</dbReference>
<dbReference type="SUPFAM" id="SSF51182">
    <property type="entry name" value="RmlC-like cupins"/>
    <property type="match status" value="1"/>
</dbReference>
<dbReference type="EMBL" id="BLAU01000001">
    <property type="protein sequence ID" value="GET20865.1"/>
    <property type="molecule type" value="Genomic_DNA"/>
</dbReference>
<dbReference type="OrthoDB" id="9805356at2"/>
<dbReference type="AlphaFoldDB" id="A0A2P8CID1"/>
<feature type="domain" description="HTH cro/C1-type" evidence="2">
    <location>
        <begin position="11"/>
        <end position="65"/>
    </location>
</feature>
<evidence type="ECO:0000313" key="3">
    <source>
        <dbReference type="EMBL" id="GET20865.1"/>
    </source>
</evidence>
<dbReference type="Gene3D" id="2.60.120.10">
    <property type="entry name" value="Jelly Rolls"/>
    <property type="match status" value="1"/>
</dbReference>